<evidence type="ECO:0000256" key="6">
    <source>
        <dbReference type="SAM" id="SignalP"/>
    </source>
</evidence>
<dbReference type="EMBL" id="CAXLJM020000030">
    <property type="protein sequence ID" value="CAL8097700.1"/>
    <property type="molecule type" value="Genomic_DNA"/>
</dbReference>
<dbReference type="Gene3D" id="3.40.50.200">
    <property type="entry name" value="Peptidase S8/S53 domain"/>
    <property type="match status" value="1"/>
</dbReference>
<organism evidence="8 9">
    <name type="scientific">Orchesella dallaii</name>
    <dbReference type="NCBI Taxonomy" id="48710"/>
    <lineage>
        <taxon>Eukaryota</taxon>
        <taxon>Metazoa</taxon>
        <taxon>Ecdysozoa</taxon>
        <taxon>Arthropoda</taxon>
        <taxon>Hexapoda</taxon>
        <taxon>Collembola</taxon>
        <taxon>Entomobryomorpha</taxon>
        <taxon>Entomobryoidea</taxon>
        <taxon>Orchesellidae</taxon>
        <taxon>Orchesellinae</taxon>
        <taxon>Orchesella</taxon>
    </lineage>
</organism>
<dbReference type="InterPro" id="IPR036852">
    <property type="entry name" value="Peptidase_S8/S53_dom_sf"/>
</dbReference>
<protein>
    <recommendedName>
        <fullName evidence="7">Peptidase S8/S53 domain-containing protein</fullName>
    </recommendedName>
</protein>
<keyword evidence="6" id="KW-0732">Signal</keyword>
<evidence type="ECO:0000256" key="2">
    <source>
        <dbReference type="ARBA" id="ARBA00022670"/>
    </source>
</evidence>
<accession>A0ABP1QIL0</accession>
<dbReference type="InterPro" id="IPR050131">
    <property type="entry name" value="Peptidase_S8_subtilisin-like"/>
</dbReference>
<proteinExistence type="inferred from homology"/>
<keyword evidence="2 5" id="KW-0645">Protease</keyword>
<reference evidence="8 9" key="1">
    <citation type="submission" date="2024-08" db="EMBL/GenBank/DDBJ databases">
        <authorList>
            <person name="Cucini C."/>
            <person name="Frati F."/>
        </authorList>
    </citation>
    <scope>NUCLEOTIDE SEQUENCE [LARGE SCALE GENOMIC DNA]</scope>
</reference>
<dbReference type="PANTHER" id="PTHR43806:SF67">
    <property type="entry name" value="EGF-LIKE DOMAIN-CONTAINING PROTEIN"/>
    <property type="match status" value="1"/>
</dbReference>
<name>A0ABP1QIL0_9HEXA</name>
<gene>
    <name evidence="8" type="ORF">ODALV1_LOCUS9713</name>
</gene>
<dbReference type="SUPFAM" id="SSF52743">
    <property type="entry name" value="Subtilisin-like"/>
    <property type="match status" value="1"/>
</dbReference>
<evidence type="ECO:0000313" key="9">
    <source>
        <dbReference type="Proteomes" id="UP001642540"/>
    </source>
</evidence>
<evidence type="ECO:0000256" key="4">
    <source>
        <dbReference type="ARBA" id="ARBA00022825"/>
    </source>
</evidence>
<dbReference type="PANTHER" id="PTHR43806">
    <property type="entry name" value="PEPTIDASE S8"/>
    <property type="match status" value="1"/>
</dbReference>
<feature type="active site" description="Charge relay system" evidence="5">
    <location>
        <position position="190"/>
    </location>
</feature>
<evidence type="ECO:0000259" key="7">
    <source>
        <dbReference type="Pfam" id="PF00082"/>
    </source>
</evidence>
<evidence type="ECO:0000256" key="5">
    <source>
        <dbReference type="PROSITE-ProRule" id="PRU01240"/>
    </source>
</evidence>
<comment type="similarity">
    <text evidence="1 5">Belongs to the peptidase S8 family.</text>
</comment>
<feature type="chain" id="PRO_5046102852" description="Peptidase S8/S53 domain-containing protein" evidence="6">
    <location>
        <begin position="21"/>
        <end position="470"/>
    </location>
</feature>
<dbReference type="InterPro" id="IPR023828">
    <property type="entry name" value="Peptidase_S8_Ser-AS"/>
</dbReference>
<keyword evidence="9" id="KW-1185">Reference proteome</keyword>
<dbReference type="Pfam" id="PF00082">
    <property type="entry name" value="Peptidase_S8"/>
    <property type="match status" value="1"/>
</dbReference>
<evidence type="ECO:0000313" key="8">
    <source>
        <dbReference type="EMBL" id="CAL8097700.1"/>
    </source>
</evidence>
<feature type="domain" description="Peptidase S8/S53" evidence="7">
    <location>
        <begin position="181"/>
        <end position="454"/>
    </location>
</feature>
<sequence length="470" mass="50991">MIKNFLIISLLGIALSNALSQPNRSIKISNGLLRTLESKGSANAVISFTEETQPILDRVNRMRFETRGHKITFMKTQLEELAKESQKNVISVLKSRSVASSLKFQSFWINNRIIVKGADVELILNIAEYPEVSEIREEQILHILDNIKEGIPTNTSQEEVEWGIERIEANLAWSLVGGNTGQGVVVANIDTGVKYTHEALRGNYRTPYGWFDAYHRTPNPNDLDGHGTHTMGTIAGSHGIGVAPGAQWAACRGCDEEGCTETALNGCGEWVICPTLWNTQQPDCSKAPQIVSNSWGGGSGNTFYEPVVNAWRAASIIPIFAAGNSGSSCATANSPGDYETVIGVGATHIDEVIATFSSRGPTYDGRIKPDVSAPGNNVRSSCFDSDTAYCTLSGTSMACPHVAGAAALLLAKNPDLTFDQVKDLLQDNADRELHFAEECGGTYYNYYPNNIYGFGRINARRSLTALIESS</sequence>
<dbReference type="InterPro" id="IPR015500">
    <property type="entry name" value="Peptidase_S8_subtilisin-rel"/>
</dbReference>
<feature type="active site" description="Charge relay system" evidence="5">
    <location>
        <position position="396"/>
    </location>
</feature>
<evidence type="ECO:0000256" key="1">
    <source>
        <dbReference type="ARBA" id="ARBA00011073"/>
    </source>
</evidence>
<dbReference type="PRINTS" id="PR00723">
    <property type="entry name" value="SUBTILISIN"/>
</dbReference>
<dbReference type="Proteomes" id="UP001642540">
    <property type="component" value="Unassembled WGS sequence"/>
</dbReference>
<evidence type="ECO:0000256" key="3">
    <source>
        <dbReference type="ARBA" id="ARBA00022801"/>
    </source>
</evidence>
<keyword evidence="4 5" id="KW-0720">Serine protease</keyword>
<dbReference type="InterPro" id="IPR000209">
    <property type="entry name" value="Peptidase_S8/S53_dom"/>
</dbReference>
<dbReference type="PROSITE" id="PS51892">
    <property type="entry name" value="SUBTILASE"/>
    <property type="match status" value="1"/>
</dbReference>
<dbReference type="PROSITE" id="PS00138">
    <property type="entry name" value="SUBTILASE_SER"/>
    <property type="match status" value="1"/>
</dbReference>
<keyword evidence="3 5" id="KW-0378">Hydrolase</keyword>
<feature type="active site" description="Charge relay system" evidence="5">
    <location>
        <position position="226"/>
    </location>
</feature>
<comment type="caution">
    <text evidence="8">The sequence shown here is derived from an EMBL/GenBank/DDBJ whole genome shotgun (WGS) entry which is preliminary data.</text>
</comment>
<feature type="signal peptide" evidence="6">
    <location>
        <begin position="1"/>
        <end position="20"/>
    </location>
</feature>